<accession>A0AAU9IAA4</accession>
<comment type="caution">
    <text evidence="6">The sequence shown here is derived from an EMBL/GenBank/DDBJ whole genome shotgun (WGS) entry which is preliminary data.</text>
</comment>
<dbReference type="SMART" id="SM00717">
    <property type="entry name" value="SANT"/>
    <property type="match status" value="2"/>
</dbReference>
<evidence type="ECO:0000256" key="1">
    <source>
        <dbReference type="ARBA" id="ARBA00022737"/>
    </source>
</evidence>
<sequence length="227" mass="26684">MELEENLSSHMPYELDDEGLWMVPCKIDRVFRKYYPLCRPYVNDGNNNIRHPWTEREDDVLIELIQNRGPKRWKAIALSLNEKLHRGKEFRLGKQCRERWYNHLNPNLKKGEWSLEEDIKILSLQKKFGNRWSLISRELKGRTENSVKNRWKSIFKKSKKNENIEEIVGEIVEEKGGEVGEGEGGYSDSCGGENTPGSYEYELDNGIKYEENSEENSQNSPTSFLYM</sequence>
<proteinExistence type="predicted"/>
<keyword evidence="2" id="KW-0238">DNA-binding</keyword>
<dbReference type="PANTHER" id="PTHR45614">
    <property type="entry name" value="MYB PROTEIN-RELATED"/>
    <property type="match status" value="1"/>
</dbReference>
<gene>
    <name evidence="6" type="ORF">BSTOLATCC_MIC5500</name>
</gene>
<reference evidence="6" key="1">
    <citation type="submission" date="2021-09" db="EMBL/GenBank/DDBJ databases">
        <authorList>
            <consortium name="AG Swart"/>
            <person name="Singh M."/>
            <person name="Singh A."/>
            <person name="Seah K."/>
            <person name="Emmerich C."/>
        </authorList>
    </citation>
    <scope>NUCLEOTIDE SEQUENCE</scope>
    <source>
        <strain evidence="6">ATCC30299</strain>
    </source>
</reference>
<organism evidence="6 7">
    <name type="scientific">Blepharisma stoltei</name>
    <dbReference type="NCBI Taxonomy" id="1481888"/>
    <lineage>
        <taxon>Eukaryota</taxon>
        <taxon>Sar</taxon>
        <taxon>Alveolata</taxon>
        <taxon>Ciliophora</taxon>
        <taxon>Postciliodesmatophora</taxon>
        <taxon>Heterotrichea</taxon>
        <taxon>Heterotrichida</taxon>
        <taxon>Blepharismidae</taxon>
        <taxon>Blepharisma</taxon>
    </lineage>
</organism>
<dbReference type="EMBL" id="CAJZBQ010000005">
    <property type="protein sequence ID" value="CAG9312258.1"/>
    <property type="molecule type" value="Genomic_DNA"/>
</dbReference>
<dbReference type="Pfam" id="PF13921">
    <property type="entry name" value="Myb_DNA-bind_6"/>
    <property type="match status" value="1"/>
</dbReference>
<dbReference type="FunFam" id="1.10.10.60:FF:000010">
    <property type="entry name" value="Transcriptional activator Myb isoform A"/>
    <property type="match status" value="1"/>
</dbReference>
<feature type="domain" description="Myb-like" evidence="4">
    <location>
        <begin position="105"/>
        <end position="155"/>
    </location>
</feature>
<evidence type="ECO:0000259" key="5">
    <source>
        <dbReference type="PROSITE" id="PS51294"/>
    </source>
</evidence>
<name>A0AAU9IAA4_9CILI</name>
<keyword evidence="1" id="KW-0677">Repeat</keyword>
<evidence type="ECO:0000259" key="4">
    <source>
        <dbReference type="PROSITE" id="PS50090"/>
    </source>
</evidence>
<dbReference type="SUPFAM" id="SSF46689">
    <property type="entry name" value="Homeodomain-like"/>
    <property type="match status" value="2"/>
</dbReference>
<dbReference type="PANTHER" id="PTHR45614:SF274">
    <property type="entry name" value="MYB-LIKE DNA-BINDING PROTEIN"/>
    <property type="match status" value="1"/>
</dbReference>
<dbReference type="InterPro" id="IPR050560">
    <property type="entry name" value="MYB_TF"/>
</dbReference>
<feature type="region of interest" description="Disordered" evidence="3">
    <location>
        <begin position="176"/>
        <end position="227"/>
    </location>
</feature>
<keyword evidence="7" id="KW-1185">Reference proteome</keyword>
<dbReference type="AlphaFoldDB" id="A0AAU9IAA4"/>
<protein>
    <submittedName>
        <fullName evidence="6">Uncharacterized protein</fullName>
    </submittedName>
</protein>
<feature type="domain" description="Myb-like" evidence="4">
    <location>
        <begin position="45"/>
        <end position="104"/>
    </location>
</feature>
<dbReference type="PROSITE" id="PS51294">
    <property type="entry name" value="HTH_MYB"/>
    <property type="match status" value="2"/>
</dbReference>
<dbReference type="Proteomes" id="UP001162131">
    <property type="component" value="Unassembled WGS sequence"/>
</dbReference>
<evidence type="ECO:0000313" key="7">
    <source>
        <dbReference type="Proteomes" id="UP001162131"/>
    </source>
</evidence>
<dbReference type="Gene3D" id="1.10.10.60">
    <property type="entry name" value="Homeodomain-like"/>
    <property type="match status" value="2"/>
</dbReference>
<evidence type="ECO:0000313" key="6">
    <source>
        <dbReference type="EMBL" id="CAG9312258.1"/>
    </source>
</evidence>
<dbReference type="CDD" id="cd00167">
    <property type="entry name" value="SANT"/>
    <property type="match status" value="2"/>
</dbReference>
<feature type="domain" description="HTH myb-type" evidence="5">
    <location>
        <begin position="50"/>
        <end position="104"/>
    </location>
</feature>
<evidence type="ECO:0000256" key="2">
    <source>
        <dbReference type="ARBA" id="ARBA00023125"/>
    </source>
</evidence>
<dbReference type="GO" id="GO:0005634">
    <property type="term" value="C:nucleus"/>
    <property type="evidence" value="ECO:0007669"/>
    <property type="project" value="TreeGrafter"/>
</dbReference>
<dbReference type="GO" id="GO:0000978">
    <property type="term" value="F:RNA polymerase II cis-regulatory region sequence-specific DNA binding"/>
    <property type="evidence" value="ECO:0007669"/>
    <property type="project" value="TreeGrafter"/>
</dbReference>
<evidence type="ECO:0000256" key="3">
    <source>
        <dbReference type="SAM" id="MobiDB-lite"/>
    </source>
</evidence>
<dbReference type="GO" id="GO:0000981">
    <property type="term" value="F:DNA-binding transcription factor activity, RNA polymerase II-specific"/>
    <property type="evidence" value="ECO:0007669"/>
    <property type="project" value="TreeGrafter"/>
</dbReference>
<feature type="domain" description="HTH myb-type" evidence="5">
    <location>
        <begin position="105"/>
        <end position="159"/>
    </location>
</feature>
<dbReference type="PROSITE" id="PS50090">
    <property type="entry name" value="MYB_LIKE"/>
    <property type="match status" value="2"/>
</dbReference>
<dbReference type="InterPro" id="IPR001005">
    <property type="entry name" value="SANT/Myb"/>
</dbReference>
<dbReference type="InterPro" id="IPR017930">
    <property type="entry name" value="Myb_dom"/>
</dbReference>
<dbReference type="InterPro" id="IPR009057">
    <property type="entry name" value="Homeodomain-like_sf"/>
</dbReference>